<protein>
    <submittedName>
        <fullName evidence="2">Uncharacterized protein</fullName>
    </submittedName>
</protein>
<evidence type="ECO:0000313" key="3">
    <source>
        <dbReference type="Proteomes" id="UP001160301"/>
    </source>
</evidence>
<dbReference type="RefSeq" id="WP_136970077.1">
    <property type="nucleotide sequence ID" value="NZ_JARZHI010000032.1"/>
</dbReference>
<dbReference type="Proteomes" id="UP001160301">
    <property type="component" value="Unassembled WGS sequence"/>
</dbReference>
<proteinExistence type="predicted"/>
<name>A0ABT6P068_9BACT</name>
<evidence type="ECO:0000256" key="1">
    <source>
        <dbReference type="SAM" id="SignalP"/>
    </source>
</evidence>
<evidence type="ECO:0000313" key="2">
    <source>
        <dbReference type="EMBL" id="MDI1433685.1"/>
    </source>
</evidence>
<feature type="signal peptide" evidence="1">
    <location>
        <begin position="1"/>
        <end position="24"/>
    </location>
</feature>
<keyword evidence="3" id="KW-1185">Reference proteome</keyword>
<keyword evidence="1" id="KW-0732">Signal</keyword>
<dbReference type="EMBL" id="JARZHI010000032">
    <property type="protein sequence ID" value="MDI1433685.1"/>
    <property type="molecule type" value="Genomic_DNA"/>
</dbReference>
<sequence>MNQTKRIGLLAALFLVALAPACKGAMTTGGPGEENPGGGGMGGTGGCQDPAQCASSCPDDGSWPSGPCLVEGEVCGKLDACGYGTQLVCDNGSWRYDIYDPAGCGCDCTEPCPEEVPVHGSACEVNYTGCQYFNPLCGDSFIEASCNGETWYVSDYACPMTCPDTLPVEGTPCSGCCLQNPCAYLDASGCPVQIVCENDVWVTSPTSCTPSSACATLDMSECGNAQGCRWMDFAVCGVKPQGGFPQGCYPVDDCATDADCNGGTCVAVEVHPCPGGACNACMAQAQLCVP</sequence>
<accession>A0ABT6P068</accession>
<comment type="caution">
    <text evidence="2">The sequence shown here is derived from an EMBL/GenBank/DDBJ whole genome shotgun (WGS) entry which is preliminary data.</text>
</comment>
<gene>
    <name evidence="2" type="ORF">QHF89_29570</name>
</gene>
<reference evidence="2 3" key="1">
    <citation type="submission" date="2023-04" db="EMBL/GenBank/DDBJ databases">
        <title>The genome sequence of Polyangium sorediatum DSM14670.</title>
        <authorList>
            <person name="Zhang X."/>
        </authorList>
    </citation>
    <scope>NUCLEOTIDE SEQUENCE [LARGE SCALE GENOMIC DNA]</scope>
    <source>
        <strain evidence="2 3">DSM 14670</strain>
    </source>
</reference>
<organism evidence="2 3">
    <name type="scientific">Polyangium sorediatum</name>
    <dbReference type="NCBI Taxonomy" id="889274"/>
    <lineage>
        <taxon>Bacteria</taxon>
        <taxon>Pseudomonadati</taxon>
        <taxon>Myxococcota</taxon>
        <taxon>Polyangia</taxon>
        <taxon>Polyangiales</taxon>
        <taxon>Polyangiaceae</taxon>
        <taxon>Polyangium</taxon>
    </lineage>
</organism>
<feature type="chain" id="PRO_5045722576" evidence="1">
    <location>
        <begin position="25"/>
        <end position="290"/>
    </location>
</feature>